<dbReference type="EMBL" id="JAWDJW010001545">
    <property type="protein sequence ID" value="KAK3078878.1"/>
    <property type="molecule type" value="Genomic_DNA"/>
</dbReference>
<reference evidence="1" key="1">
    <citation type="submission" date="2024-09" db="EMBL/GenBank/DDBJ databases">
        <title>Black Yeasts Isolated from many extreme environments.</title>
        <authorList>
            <person name="Coleine C."/>
            <person name="Stajich J.E."/>
            <person name="Selbmann L."/>
        </authorList>
    </citation>
    <scope>NUCLEOTIDE SEQUENCE</scope>
    <source>
        <strain evidence="1">CCFEE 5737</strain>
    </source>
</reference>
<gene>
    <name evidence="1" type="ORF">LTS18_006393</name>
</gene>
<comment type="caution">
    <text evidence="1">The sequence shown here is derived from an EMBL/GenBank/DDBJ whole genome shotgun (WGS) entry which is preliminary data.</text>
</comment>
<organism evidence="1 2">
    <name type="scientific">Coniosporium uncinatum</name>
    <dbReference type="NCBI Taxonomy" id="93489"/>
    <lineage>
        <taxon>Eukaryota</taxon>
        <taxon>Fungi</taxon>
        <taxon>Dikarya</taxon>
        <taxon>Ascomycota</taxon>
        <taxon>Pezizomycotina</taxon>
        <taxon>Dothideomycetes</taxon>
        <taxon>Dothideomycetes incertae sedis</taxon>
        <taxon>Coniosporium</taxon>
    </lineage>
</organism>
<keyword evidence="2" id="KW-1185">Reference proteome</keyword>
<proteinExistence type="predicted"/>
<evidence type="ECO:0000313" key="2">
    <source>
        <dbReference type="Proteomes" id="UP001186974"/>
    </source>
</evidence>
<protein>
    <submittedName>
        <fullName evidence="1">Uncharacterized protein</fullName>
    </submittedName>
</protein>
<sequence>RMSAHGDDVTEMGVYFVTTSPNATLTSSGKTGKESCARRQKARKRSNTLVLD</sequence>
<feature type="non-terminal residue" evidence="1">
    <location>
        <position position="1"/>
    </location>
</feature>
<evidence type="ECO:0000313" key="1">
    <source>
        <dbReference type="EMBL" id="KAK3078878.1"/>
    </source>
</evidence>
<dbReference type="Proteomes" id="UP001186974">
    <property type="component" value="Unassembled WGS sequence"/>
</dbReference>
<accession>A0ACC3DQ82</accession>
<name>A0ACC3DQ82_9PEZI</name>